<feature type="compositionally biased region" description="Low complexity" evidence="1">
    <location>
        <begin position="472"/>
        <end position="482"/>
    </location>
</feature>
<feature type="compositionally biased region" description="Basic and acidic residues" evidence="1">
    <location>
        <begin position="901"/>
        <end position="911"/>
    </location>
</feature>
<feature type="compositionally biased region" description="Low complexity" evidence="1">
    <location>
        <begin position="442"/>
        <end position="452"/>
    </location>
</feature>
<sequence>MMGGEVVSYELRPRKNSASLRQSRSRTLYNLRSRFSASHNSNSLNWSDAEGSKEYEIEVDSISEDAEGDSEEDMIKEELDSQTSEPQWNLESRSNSSTHEEKAQELPYDDSLVKSEDLYILNQTQTDSDQILNSTWNHKFGMPSVILEDLFQTLTPRYKSQIRQKTVFNIIENEELVVISFFIHLNSKLHMEKIEVLRNKKNETGIAIGEVFSREKCFNLLQDVTQMNENDHPKSISYSPPIYDSSHPTGEIQSQNKTIISNPEQEYSLNSYPCFHLIDHNYAQDILYKNKLSDHNYSLNILQNNLVVANDTSVQSKSSFIFDVHTLNKFKQIHKRSKGLCTSQLSVSSCGDEKVPHDVELSDFKRTKRTKMYSSSSNKSVSPSKSKKLSQRKKVSSSESSSEDEGNISPTLRKNLKHKVITSSNSKVSPTLPKKNPKEDTSSSSESSLSDSDCPDEFTSAKKNTLGTKMYSSSSNKSLPPSKSKKLSQRKKVSSSESSSDDDGNISPTLRKNLKHKVITSSNSKVSPSMPKKNPKEDNSSSSESSLSDSDCRDEFTSAKKNTLGTKMYSSSSNKSLPPSKSKKLSQRKKVSSSESSSDDEGNISPTLRKNLKNKKKPKEDHSSSSESSMSDSDSEKIIKLSKDTNSSTIISSSKKNTSPLKSKELSKENKISSSESGLDGEEDISVAQLKKSPPKIILPLKSQKSCREFQNSSSESSWSDSNSEKIIKPSKHMNSATRKLVSKKNISPIKSKKLSDINKINFINLISSDSEYEEYISIATKKSLKEKKSTLKSQNKSQSMQCSSNESSLWDLENITNLKKKPKENYTRYGESSLSDSDSEDKFTFSKNNASGTKTSSSSTKKNVHLSKSNKISERKQISSDELSSDENIGVAQQKNSQKKGFESSKKKEVLTSNPPKSSKENQSSESSLSDLDSEKRIKSSQHISPVIKISSSKKSVIPIKSLKISERKQISSSEFSTSGSDGEGDPSVTLLATTSKKEPLMSKNKSKKYISSSSELSLSDSDRNDNLVSSESNKSATQISPSKKSVVAIKSKKISERKQISSSESSLSDTDSPDCISIIENKNQKKKILPSNSISAHIKNKNGNNELSYSSSGGLKRTMSTKKNNSLLKLSDASSKEKLLLAGKSCKNIKDTSNPIFNPLKRKFIDGFVSSCKKKINVPISKVISKAIITTSDSSNSDIDNSKSEVSQTSINISSAKNKSKIEKEIIYLGSKISKKEVATVSNFLPFESSVNQDDIDLNVGGQKNWELLLQGKSIPGNDFWEDILNDDECQINNDNFSFVEPSSNSSLYKVYGELKFLGDMDVSKRVIGWILEEYKLLRISPLNVFCPINLRLSPQAMQLVTLRFPLLRTGRLDKEEMFIVRQNLKKLMINLKLSPEDVRKLMKELMIGNSRNVKARYYLACFAGQGILDRRLSYEIFRWIASFTVASSKRLTETELELLKNKHNLDDVIVLIQVACVVVIMTGILLSIFIICTCIVYFQKRESGLLYLEEKNISIPANSLDCRQGPRAKNSNPHKNQNVWTATSSSKHQSKSNIPILPLAPRSEDSYLPPPTIHITSDNFHHQPFNDNHFLDVCNDGISLNRSLSMFEETPSTFYDRRRSSFDFTQVIPRNNNMKKRIFSGSELSITNHIIPHS</sequence>
<feature type="region of interest" description="Disordered" evidence="1">
    <location>
        <begin position="1"/>
        <end position="23"/>
    </location>
</feature>
<feature type="compositionally biased region" description="Low complexity" evidence="1">
    <location>
        <begin position="690"/>
        <end position="703"/>
    </location>
</feature>
<dbReference type="Proteomes" id="UP000675881">
    <property type="component" value="Chromosome 6"/>
</dbReference>
<dbReference type="EMBL" id="HG994585">
    <property type="protein sequence ID" value="CAF2965166.1"/>
    <property type="molecule type" value="Genomic_DNA"/>
</dbReference>
<feature type="region of interest" description="Disordered" evidence="1">
    <location>
        <begin position="1098"/>
        <end position="1120"/>
    </location>
</feature>
<evidence type="ECO:0000256" key="1">
    <source>
        <dbReference type="SAM" id="MobiDB-lite"/>
    </source>
</evidence>
<feature type="compositionally biased region" description="Polar residues" evidence="1">
    <location>
        <begin position="1098"/>
        <end position="1115"/>
    </location>
</feature>
<keyword evidence="4" id="KW-1185">Reference proteome</keyword>
<feature type="compositionally biased region" description="Low complexity" evidence="1">
    <location>
        <begin position="973"/>
        <end position="982"/>
    </location>
</feature>
<feature type="compositionally biased region" description="Low complexity" evidence="1">
    <location>
        <begin position="570"/>
        <end position="580"/>
    </location>
</feature>
<feature type="compositionally biased region" description="Polar residues" evidence="1">
    <location>
        <begin position="461"/>
        <end position="471"/>
    </location>
</feature>
<feature type="region of interest" description="Disordered" evidence="1">
    <location>
        <begin position="821"/>
        <end position="1077"/>
    </location>
</feature>
<feature type="compositionally biased region" description="Low complexity" evidence="1">
    <location>
        <begin position="644"/>
        <end position="659"/>
    </location>
</feature>
<feature type="compositionally biased region" description="Basic and acidic residues" evidence="1">
    <location>
        <begin position="634"/>
        <end position="643"/>
    </location>
</feature>
<name>A0A7R8D0X5_LEPSM</name>
<accession>A0A7R8D0X5</accession>
<evidence type="ECO:0000256" key="2">
    <source>
        <dbReference type="SAM" id="Phobius"/>
    </source>
</evidence>
<feature type="compositionally biased region" description="Basic residues" evidence="1">
    <location>
        <begin position="483"/>
        <end position="493"/>
    </location>
</feature>
<feature type="compositionally biased region" description="Acidic residues" evidence="1">
    <location>
        <begin position="63"/>
        <end position="75"/>
    </location>
</feature>
<feature type="compositionally biased region" description="Polar residues" evidence="1">
    <location>
        <begin position="81"/>
        <end position="97"/>
    </location>
</feature>
<feature type="region of interest" description="Disordered" evidence="1">
    <location>
        <begin position="786"/>
        <end position="808"/>
    </location>
</feature>
<evidence type="ECO:0000313" key="3">
    <source>
        <dbReference type="EMBL" id="CAF2965166.1"/>
    </source>
</evidence>
<organism evidence="3 4">
    <name type="scientific">Lepeophtheirus salmonis</name>
    <name type="common">Salmon louse</name>
    <name type="synonym">Caligus salmonis</name>
    <dbReference type="NCBI Taxonomy" id="72036"/>
    <lineage>
        <taxon>Eukaryota</taxon>
        <taxon>Metazoa</taxon>
        <taxon>Ecdysozoa</taxon>
        <taxon>Arthropoda</taxon>
        <taxon>Crustacea</taxon>
        <taxon>Multicrustacea</taxon>
        <taxon>Hexanauplia</taxon>
        <taxon>Copepoda</taxon>
        <taxon>Siphonostomatoida</taxon>
        <taxon>Caligidae</taxon>
        <taxon>Lepeophtheirus</taxon>
    </lineage>
</organism>
<feature type="region of interest" description="Disordered" evidence="1">
    <location>
        <begin position="63"/>
        <end position="107"/>
    </location>
</feature>
<keyword evidence="2" id="KW-1133">Transmembrane helix</keyword>
<feature type="compositionally biased region" description="Low complexity" evidence="1">
    <location>
        <begin position="1041"/>
        <end position="1051"/>
    </location>
</feature>
<feature type="compositionally biased region" description="Low complexity" evidence="1">
    <location>
        <begin position="792"/>
        <end position="808"/>
    </location>
</feature>
<protein>
    <submittedName>
        <fullName evidence="3">(salmon louse) hypothetical protein</fullName>
    </submittedName>
</protein>
<keyword evidence="2" id="KW-0472">Membrane</keyword>
<feature type="compositionally biased region" description="Basic and acidic residues" evidence="1">
    <location>
        <begin position="662"/>
        <end position="671"/>
    </location>
</feature>
<feature type="region of interest" description="Disordered" evidence="1">
    <location>
        <begin position="369"/>
        <end position="739"/>
    </location>
</feature>
<feature type="compositionally biased region" description="Polar residues" evidence="1">
    <location>
        <begin position="559"/>
        <end position="569"/>
    </location>
</feature>
<reference evidence="3" key="1">
    <citation type="submission" date="2021-02" db="EMBL/GenBank/DDBJ databases">
        <authorList>
            <person name="Bekaert M."/>
        </authorList>
    </citation>
    <scope>NUCLEOTIDE SEQUENCE</scope>
    <source>
        <strain evidence="3">IoA-00</strain>
    </source>
</reference>
<feature type="compositionally biased region" description="Low complexity" evidence="1">
    <location>
        <begin position="847"/>
        <end position="862"/>
    </location>
</feature>
<feature type="region of interest" description="Disordered" evidence="1">
    <location>
        <begin position="1527"/>
        <end position="1556"/>
    </location>
</feature>
<feature type="compositionally biased region" description="Low complexity" evidence="1">
    <location>
        <begin position="540"/>
        <end position="549"/>
    </location>
</feature>
<evidence type="ECO:0000313" key="4">
    <source>
        <dbReference type="Proteomes" id="UP000675881"/>
    </source>
</evidence>
<gene>
    <name evidence="3" type="ORF">LSAA_11268</name>
</gene>
<feature type="compositionally biased region" description="Basic residues" evidence="1">
    <location>
        <begin position="385"/>
        <end position="395"/>
    </location>
</feature>
<feature type="compositionally biased region" description="Basic residues" evidence="1">
    <location>
        <begin position="581"/>
        <end position="591"/>
    </location>
</feature>
<feature type="compositionally biased region" description="Polar residues" evidence="1">
    <location>
        <begin position="1532"/>
        <end position="1556"/>
    </location>
</feature>
<feature type="compositionally biased region" description="Low complexity" evidence="1">
    <location>
        <begin position="374"/>
        <end position="384"/>
    </location>
</feature>
<feature type="compositionally biased region" description="Low complexity" evidence="1">
    <location>
        <begin position="914"/>
        <end position="932"/>
    </location>
</feature>
<feature type="compositionally biased region" description="Low complexity" evidence="1">
    <location>
        <begin position="712"/>
        <end position="722"/>
    </location>
</feature>
<feature type="compositionally biased region" description="Low complexity" evidence="1">
    <location>
        <begin position="945"/>
        <end position="964"/>
    </location>
</feature>
<keyword evidence="2" id="KW-0812">Transmembrane</keyword>
<feature type="transmembrane region" description="Helical" evidence="2">
    <location>
        <begin position="1471"/>
        <end position="1501"/>
    </location>
</feature>
<feature type="compositionally biased region" description="Low complexity" evidence="1">
    <location>
        <begin position="1011"/>
        <end position="1021"/>
    </location>
</feature>
<proteinExistence type="predicted"/>